<feature type="transmembrane region" description="Helical" evidence="2">
    <location>
        <begin position="64"/>
        <end position="90"/>
    </location>
</feature>
<feature type="compositionally biased region" description="Polar residues" evidence="1">
    <location>
        <begin position="1"/>
        <end position="15"/>
    </location>
</feature>
<keyword evidence="2" id="KW-0812">Transmembrane</keyword>
<organism evidence="3 4">
    <name type="scientific">Endocarpon pusillum (strain Z07020 / HMAS-L-300199)</name>
    <name type="common">Lichen-forming fungus</name>
    <dbReference type="NCBI Taxonomy" id="1263415"/>
    <lineage>
        <taxon>Eukaryota</taxon>
        <taxon>Fungi</taxon>
        <taxon>Dikarya</taxon>
        <taxon>Ascomycota</taxon>
        <taxon>Pezizomycotina</taxon>
        <taxon>Eurotiomycetes</taxon>
        <taxon>Chaetothyriomycetidae</taxon>
        <taxon>Verrucariales</taxon>
        <taxon>Verrucariaceae</taxon>
        <taxon>Endocarpon</taxon>
    </lineage>
</organism>
<gene>
    <name evidence="3" type="ORF">EPUS_04239</name>
</gene>
<reference evidence="4" key="1">
    <citation type="journal article" date="2014" name="BMC Genomics">
        <title>Genome characteristics reveal the impact of lichenization on lichen-forming fungus Endocarpon pusillum Hedwig (Verrucariales, Ascomycota).</title>
        <authorList>
            <person name="Wang Y.-Y."/>
            <person name="Liu B."/>
            <person name="Zhang X.-Y."/>
            <person name="Zhou Q.-M."/>
            <person name="Zhang T."/>
            <person name="Li H."/>
            <person name="Yu Y.-F."/>
            <person name="Zhang X.-L."/>
            <person name="Hao X.-Y."/>
            <person name="Wang M."/>
            <person name="Wang L."/>
            <person name="Wei J.-C."/>
        </authorList>
    </citation>
    <scope>NUCLEOTIDE SEQUENCE [LARGE SCALE GENOMIC DNA]</scope>
    <source>
        <strain evidence="4">Z07020 / HMAS-L-300199</strain>
    </source>
</reference>
<dbReference type="Proteomes" id="UP000019373">
    <property type="component" value="Unassembled WGS sequence"/>
</dbReference>
<dbReference type="EMBL" id="KE721034">
    <property type="protein sequence ID" value="ERF72804.1"/>
    <property type="molecule type" value="Genomic_DNA"/>
</dbReference>
<evidence type="ECO:0000313" key="3">
    <source>
        <dbReference type="EMBL" id="ERF72804.1"/>
    </source>
</evidence>
<feature type="transmembrane region" description="Helical" evidence="2">
    <location>
        <begin position="96"/>
        <end position="117"/>
    </location>
</feature>
<feature type="region of interest" description="Disordered" evidence="1">
    <location>
        <begin position="1"/>
        <end position="36"/>
    </location>
</feature>
<sequence length="122" mass="13609">MSSSPEQKPGNNMATPRQRKMLQGKKPELWLTTPKGEQRELLLTTPQGEQSELPRRKQQSELDLFNTLQLLCFVSLLTCAVSIPLVFFSFGGWNHALAAGLALAIETGIIIRVYGILADRWA</sequence>
<dbReference type="RefSeq" id="XP_007801526.1">
    <property type="nucleotide sequence ID" value="XM_007803335.1"/>
</dbReference>
<evidence type="ECO:0000256" key="2">
    <source>
        <dbReference type="SAM" id="Phobius"/>
    </source>
</evidence>
<dbReference type="AlphaFoldDB" id="U1HU41"/>
<evidence type="ECO:0000256" key="1">
    <source>
        <dbReference type="SAM" id="MobiDB-lite"/>
    </source>
</evidence>
<keyword evidence="2" id="KW-0472">Membrane</keyword>
<name>U1HU41_ENDPU</name>
<keyword evidence="4" id="KW-1185">Reference proteome</keyword>
<protein>
    <submittedName>
        <fullName evidence="3">Uncharacterized protein</fullName>
    </submittedName>
</protein>
<dbReference type="GeneID" id="19239270"/>
<keyword evidence="2" id="KW-1133">Transmembrane helix</keyword>
<dbReference type="HOGENOM" id="CLU_2026719_0_0_1"/>
<accession>U1HU41</accession>
<proteinExistence type="predicted"/>
<evidence type="ECO:0000313" key="4">
    <source>
        <dbReference type="Proteomes" id="UP000019373"/>
    </source>
</evidence>